<accession>A0A8T1WPI7</accession>
<evidence type="ECO:0000313" key="1">
    <source>
        <dbReference type="EMBL" id="KAG7393873.1"/>
    </source>
</evidence>
<protein>
    <submittedName>
        <fullName evidence="1">Uncharacterized protein</fullName>
    </submittedName>
</protein>
<sequence>MVAAPSGCACRRSQAVPRRFNFAVSITHGFHPFFRRRCGNSTPYVPASGNDRQSSHITLSTRACSGFFRERQLANCLGAMPMRDLKFPMRANHRPGCGPRMAPPSTADGAPRWPPVAAVSHRLVTHPPSQTRGRWNSLLEMVFSAGCNSQAIRGGFPPFLPGVSVVGGSSRFK</sequence>
<evidence type="ECO:0000313" key="2">
    <source>
        <dbReference type="Proteomes" id="UP000694044"/>
    </source>
</evidence>
<reference evidence="1" key="1">
    <citation type="submission" date="2021-02" db="EMBL/GenBank/DDBJ databases">
        <authorList>
            <person name="Palmer J.M."/>
        </authorList>
    </citation>
    <scope>NUCLEOTIDE SEQUENCE</scope>
    <source>
        <strain evidence="1">SCRP734</strain>
    </source>
</reference>
<organism evidence="1 2">
    <name type="scientific">Phytophthora pseudosyringae</name>
    <dbReference type="NCBI Taxonomy" id="221518"/>
    <lineage>
        <taxon>Eukaryota</taxon>
        <taxon>Sar</taxon>
        <taxon>Stramenopiles</taxon>
        <taxon>Oomycota</taxon>
        <taxon>Peronosporomycetes</taxon>
        <taxon>Peronosporales</taxon>
        <taxon>Peronosporaceae</taxon>
        <taxon>Phytophthora</taxon>
    </lineage>
</organism>
<keyword evidence="2" id="KW-1185">Reference proteome</keyword>
<dbReference type="Proteomes" id="UP000694044">
    <property type="component" value="Unassembled WGS sequence"/>
</dbReference>
<name>A0A8T1WPI7_9STRA</name>
<proteinExistence type="predicted"/>
<comment type="caution">
    <text evidence="1">The sequence shown here is derived from an EMBL/GenBank/DDBJ whole genome shotgun (WGS) entry which is preliminary data.</text>
</comment>
<dbReference type="AlphaFoldDB" id="A0A8T1WPI7"/>
<dbReference type="EMBL" id="JAGDFM010000001">
    <property type="protein sequence ID" value="KAG7393873.1"/>
    <property type="molecule type" value="Genomic_DNA"/>
</dbReference>
<gene>
    <name evidence="1" type="ORF">PHYPSEUDO_000050</name>
</gene>